<reference evidence="1" key="2">
    <citation type="journal article" date="2021" name="PeerJ">
        <title>Extensive microbial diversity within the chicken gut microbiome revealed by metagenomics and culture.</title>
        <authorList>
            <person name="Gilroy R."/>
            <person name="Ravi A."/>
            <person name="Getino M."/>
            <person name="Pursley I."/>
            <person name="Horton D.L."/>
            <person name="Alikhan N.F."/>
            <person name="Baker D."/>
            <person name="Gharbi K."/>
            <person name="Hall N."/>
            <person name="Watson M."/>
            <person name="Adriaenssens E.M."/>
            <person name="Foster-Nyarko E."/>
            <person name="Jarju S."/>
            <person name="Secka A."/>
            <person name="Antonio M."/>
            <person name="Oren A."/>
            <person name="Chaudhuri R.R."/>
            <person name="La Ragione R."/>
            <person name="Hildebrand F."/>
            <person name="Pallen M.J."/>
        </authorList>
    </citation>
    <scope>NUCLEOTIDE SEQUENCE</scope>
    <source>
        <strain evidence="1">B2-16538</strain>
    </source>
</reference>
<dbReference type="EMBL" id="JADILX010000068">
    <property type="protein sequence ID" value="MBO8485545.1"/>
    <property type="molecule type" value="Genomic_DNA"/>
</dbReference>
<dbReference type="SUPFAM" id="SSF49899">
    <property type="entry name" value="Concanavalin A-like lectins/glucanases"/>
    <property type="match status" value="1"/>
</dbReference>
<gene>
    <name evidence="1" type="ORF">IAB78_03870</name>
</gene>
<sequence length="133" mass="15055">MLSPVTGQNREIAYRLYYDGELIAEAAPTKRFGPTSSQRFQVGYSLNGFQFGNTSASYYYDGLIGEIRIWKDCLTQEQIKANLRTVENPSAEQMYAYWKLDEGEGLLLKDSSGNGRDLTFPDGTEVVWNAEME</sequence>
<dbReference type="Pfam" id="PF13385">
    <property type="entry name" value="Laminin_G_3"/>
    <property type="match status" value="1"/>
</dbReference>
<dbReference type="AlphaFoldDB" id="A0A9D9J3R6"/>
<proteinExistence type="predicted"/>
<evidence type="ECO:0000313" key="1">
    <source>
        <dbReference type="EMBL" id="MBO8485545.1"/>
    </source>
</evidence>
<reference evidence="1" key="1">
    <citation type="submission" date="2020-10" db="EMBL/GenBank/DDBJ databases">
        <authorList>
            <person name="Gilroy R."/>
        </authorList>
    </citation>
    <scope>NUCLEOTIDE SEQUENCE</scope>
    <source>
        <strain evidence="1">B2-16538</strain>
    </source>
</reference>
<dbReference type="Gene3D" id="2.60.120.200">
    <property type="match status" value="1"/>
</dbReference>
<comment type="caution">
    <text evidence="1">The sequence shown here is derived from an EMBL/GenBank/DDBJ whole genome shotgun (WGS) entry which is preliminary data.</text>
</comment>
<evidence type="ECO:0000313" key="2">
    <source>
        <dbReference type="Proteomes" id="UP000823750"/>
    </source>
</evidence>
<dbReference type="GO" id="GO:0004553">
    <property type="term" value="F:hydrolase activity, hydrolyzing O-glycosyl compounds"/>
    <property type="evidence" value="ECO:0007669"/>
    <property type="project" value="UniProtKB-ARBA"/>
</dbReference>
<dbReference type="InterPro" id="IPR013320">
    <property type="entry name" value="ConA-like_dom_sf"/>
</dbReference>
<organism evidence="1 2">
    <name type="scientific">Candidatus Cryptobacteroides excrementavium</name>
    <dbReference type="NCBI Taxonomy" id="2840759"/>
    <lineage>
        <taxon>Bacteria</taxon>
        <taxon>Pseudomonadati</taxon>
        <taxon>Bacteroidota</taxon>
        <taxon>Bacteroidia</taxon>
        <taxon>Bacteroidales</taxon>
        <taxon>Candidatus Cryptobacteroides</taxon>
    </lineage>
</organism>
<accession>A0A9D9J3R6</accession>
<name>A0A9D9J3R6_9BACT</name>
<dbReference type="GO" id="GO:0005975">
    <property type="term" value="P:carbohydrate metabolic process"/>
    <property type="evidence" value="ECO:0007669"/>
    <property type="project" value="UniProtKB-ARBA"/>
</dbReference>
<protein>
    <submittedName>
        <fullName evidence="1">Uncharacterized protein</fullName>
    </submittedName>
</protein>
<dbReference type="Proteomes" id="UP000823750">
    <property type="component" value="Unassembled WGS sequence"/>
</dbReference>